<proteinExistence type="predicted"/>
<feature type="region of interest" description="Disordered" evidence="1">
    <location>
        <begin position="1"/>
        <end position="24"/>
    </location>
</feature>
<dbReference type="EMBL" id="CP031146">
    <property type="protein sequence ID" value="AXM96566.1"/>
    <property type="molecule type" value="Genomic_DNA"/>
</dbReference>
<evidence type="ECO:0000313" key="3">
    <source>
        <dbReference type="Proteomes" id="UP000256503"/>
    </source>
</evidence>
<feature type="region of interest" description="Disordered" evidence="1">
    <location>
        <begin position="52"/>
        <end position="75"/>
    </location>
</feature>
<evidence type="ECO:0000313" key="2">
    <source>
        <dbReference type="EMBL" id="AXM96566.1"/>
    </source>
</evidence>
<protein>
    <submittedName>
        <fullName evidence="2">Uncharacterized protein</fullName>
    </submittedName>
</protein>
<name>A0AAD0VU44_PSEDL</name>
<evidence type="ECO:0000256" key="1">
    <source>
        <dbReference type="SAM" id="MobiDB-lite"/>
    </source>
</evidence>
<accession>A0AAD0VU44</accession>
<dbReference type="AlphaFoldDB" id="A0AAD0VU44"/>
<gene>
    <name evidence="2" type="ORF">DVB73_12645</name>
</gene>
<dbReference type="Proteomes" id="UP000256503">
    <property type="component" value="Chromosome"/>
</dbReference>
<sequence>MSPPRPTDEQLLGSPYAGTSTQREGATQLSVLEGAVLMMPVQGPRQTIEAGQPCSVGLTITPPPPKHVSSSGRRH</sequence>
<reference evidence="2 3" key="1">
    <citation type="submission" date="2018-07" db="EMBL/GenBank/DDBJ databases">
        <title>Complete genome sequence of a Pseudomonas plecoglossicida strain pathogenic to the marine fish, Larimichthys crocea.</title>
        <authorList>
            <person name="Tao Z."/>
        </authorList>
    </citation>
    <scope>NUCLEOTIDE SEQUENCE [LARGE SCALE GENOMIC DNA]</scope>
    <source>
        <strain evidence="2 3">XSDHY-P</strain>
    </source>
</reference>
<organism evidence="2 3">
    <name type="scientific">Pseudomonas plecoglossicida</name>
    <dbReference type="NCBI Taxonomy" id="70775"/>
    <lineage>
        <taxon>Bacteria</taxon>
        <taxon>Pseudomonadati</taxon>
        <taxon>Pseudomonadota</taxon>
        <taxon>Gammaproteobacteria</taxon>
        <taxon>Pseudomonadales</taxon>
        <taxon>Pseudomonadaceae</taxon>
        <taxon>Pseudomonas</taxon>
    </lineage>
</organism>